<keyword evidence="3" id="KW-1185">Reference proteome</keyword>
<keyword evidence="1" id="KW-0472">Membrane</keyword>
<feature type="transmembrane region" description="Helical" evidence="1">
    <location>
        <begin position="150"/>
        <end position="171"/>
    </location>
</feature>
<dbReference type="RefSeq" id="WP_137636774.1">
    <property type="nucleotide sequence ID" value="NZ_BJDN01000003.1"/>
</dbReference>
<feature type="transmembrane region" description="Helical" evidence="1">
    <location>
        <begin position="267"/>
        <end position="287"/>
    </location>
</feature>
<dbReference type="Proteomes" id="UP001597104">
    <property type="component" value="Unassembled WGS sequence"/>
</dbReference>
<evidence type="ECO:0000313" key="2">
    <source>
        <dbReference type="EMBL" id="MFD0898452.1"/>
    </source>
</evidence>
<feature type="transmembrane region" description="Helical" evidence="1">
    <location>
        <begin position="9"/>
        <end position="29"/>
    </location>
</feature>
<protein>
    <recommendedName>
        <fullName evidence="4">Glycosyltransferase RgtA/B/C/D-like domain-containing protein</fullName>
    </recommendedName>
</protein>
<feature type="transmembrane region" description="Helical" evidence="1">
    <location>
        <begin position="178"/>
        <end position="197"/>
    </location>
</feature>
<name>A0ABW3EE76_9LACO</name>
<accession>A0ABW3EE76</accession>
<evidence type="ECO:0008006" key="4">
    <source>
        <dbReference type="Google" id="ProtNLM"/>
    </source>
</evidence>
<keyword evidence="1" id="KW-0812">Transmembrane</keyword>
<feature type="transmembrane region" description="Helical" evidence="1">
    <location>
        <begin position="407"/>
        <end position="427"/>
    </location>
</feature>
<proteinExistence type="predicted"/>
<feature type="transmembrane region" description="Helical" evidence="1">
    <location>
        <begin position="462"/>
        <end position="478"/>
    </location>
</feature>
<keyword evidence="1" id="KW-1133">Transmembrane helix</keyword>
<comment type="caution">
    <text evidence="2">The sequence shown here is derived from an EMBL/GenBank/DDBJ whole genome shotgun (WGS) entry which is preliminary data.</text>
</comment>
<reference evidence="3" key="1">
    <citation type="journal article" date="2019" name="Int. J. Syst. Evol. Microbiol.">
        <title>The Global Catalogue of Microorganisms (GCM) 10K type strain sequencing project: providing services to taxonomists for standard genome sequencing and annotation.</title>
        <authorList>
            <consortium name="The Broad Institute Genomics Platform"/>
            <consortium name="The Broad Institute Genome Sequencing Center for Infectious Disease"/>
            <person name="Wu L."/>
            <person name="Ma J."/>
        </authorList>
    </citation>
    <scope>NUCLEOTIDE SEQUENCE [LARGE SCALE GENOMIC DNA]</scope>
    <source>
        <strain evidence="3">CCM 8925</strain>
    </source>
</reference>
<feature type="transmembrane region" description="Helical" evidence="1">
    <location>
        <begin position="439"/>
        <end position="456"/>
    </location>
</feature>
<organism evidence="2 3">
    <name type="scientific">Loigolactobacillus binensis</name>
    <dbReference type="NCBI Taxonomy" id="2559922"/>
    <lineage>
        <taxon>Bacteria</taxon>
        <taxon>Bacillati</taxon>
        <taxon>Bacillota</taxon>
        <taxon>Bacilli</taxon>
        <taxon>Lactobacillales</taxon>
        <taxon>Lactobacillaceae</taxon>
        <taxon>Loigolactobacillus</taxon>
    </lineage>
</organism>
<evidence type="ECO:0000256" key="1">
    <source>
        <dbReference type="SAM" id="Phobius"/>
    </source>
</evidence>
<sequence length="674" mass="75988">MQLFLRRSIAMITLLVLSMVTVLALLVPVDRQVTIHWLAAPLLLILALTGLFFLVHGYHWLMRRPHSQNKLSWLLVVLVLAIQGWLAWQIVGMGSLDPAAVRMQAAALARGQQHWFRYFSWYPNNVNITVILAGIMHLTGQIQGVAFGRFLNVLLFLHIDLAIGLVWHWLYRHYSQTAATFSLVLLPLFLPFFGYALDFYTDGLVLPYPLLLLTCVDLAYQQKKSLSRYCWLGGAILAFMLGYLIKGNTIVFGIAALLGWWLLRPLNWRRCGQIVLVAGLALVLLWAGNAGSKQLARSTGYQPQAASVFPTRSWMLMGLNPTSFGTYSQSDIDATTRLGSVQANKTAVDQALWRRLKHLGPFGLLRQFYRKTVTMWSTGTMGMLLWPDSFTKIPQVLLQRQTQLRTVIANFSQVIYLILLSLAWWTVWKSWREPTFGQLFFELGLLGIFLLHVLFWEVEARYAFLAAPFLFGLASGSPLDQIHLWRQNRLYYAGLIGLMVANLYGYLKTASWSQATSQTNPVTMQPVRSYFQMSQLQVQPGQQLVQTIKIPQAFNQIQTADIATSGKALRLTLQQKQHHWVAQQPGQWMQKTLLPAGKYQLKLKNTSRHTVAVSVTHSPLLKLATTPAATNGYYFRYTVNVQTTAALVPASGRIALLGVNLSGLLGLAIKRKNS</sequence>
<feature type="transmembrane region" description="Helical" evidence="1">
    <location>
        <begin position="232"/>
        <end position="261"/>
    </location>
</feature>
<gene>
    <name evidence="2" type="ORF">ACFQZ7_12080</name>
</gene>
<feature type="transmembrane region" description="Helical" evidence="1">
    <location>
        <begin position="73"/>
        <end position="91"/>
    </location>
</feature>
<evidence type="ECO:0000313" key="3">
    <source>
        <dbReference type="Proteomes" id="UP001597104"/>
    </source>
</evidence>
<feature type="transmembrane region" description="Helical" evidence="1">
    <location>
        <begin position="35"/>
        <end position="61"/>
    </location>
</feature>
<dbReference type="EMBL" id="JBHTIO010000055">
    <property type="protein sequence ID" value="MFD0898452.1"/>
    <property type="molecule type" value="Genomic_DNA"/>
</dbReference>
<feature type="transmembrane region" description="Helical" evidence="1">
    <location>
        <begin position="490"/>
        <end position="507"/>
    </location>
</feature>